<organism evidence="3 4">
    <name type="scientific">Multifurca ochricompacta</name>
    <dbReference type="NCBI Taxonomy" id="376703"/>
    <lineage>
        <taxon>Eukaryota</taxon>
        <taxon>Fungi</taxon>
        <taxon>Dikarya</taxon>
        <taxon>Basidiomycota</taxon>
        <taxon>Agaricomycotina</taxon>
        <taxon>Agaricomycetes</taxon>
        <taxon>Russulales</taxon>
        <taxon>Russulaceae</taxon>
        <taxon>Multifurca</taxon>
    </lineage>
</organism>
<feature type="transmembrane region" description="Helical" evidence="1">
    <location>
        <begin position="129"/>
        <end position="148"/>
    </location>
</feature>
<proteinExistence type="predicted"/>
<keyword evidence="1" id="KW-0812">Transmembrane</keyword>
<feature type="transmembrane region" description="Helical" evidence="1">
    <location>
        <begin position="61"/>
        <end position="82"/>
    </location>
</feature>
<feature type="transmembrane region" description="Helical" evidence="1">
    <location>
        <begin position="102"/>
        <end position="123"/>
    </location>
</feature>
<keyword evidence="1" id="KW-1133">Transmembrane helix</keyword>
<keyword evidence="4" id="KW-1185">Reference proteome</keyword>
<dbReference type="InterPro" id="IPR045339">
    <property type="entry name" value="DUF6534"/>
</dbReference>
<dbReference type="EMBL" id="WTXG01000029">
    <property type="protein sequence ID" value="KAI0298358.1"/>
    <property type="molecule type" value="Genomic_DNA"/>
</dbReference>
<name>A0AAD4M220_9AGAM</name>
<evidence type="ECO:0000313" key="3">
    <source>
        <dbReference type="EMBL" id="KAI0298358.1"/>
    </source>
</evidence>
<dbReference type="Pfam" id="PF20152">
    <property type="entry name" value="DUF6534"/>
    <property type="match status" value="1"/>
</dbReference>
<sequence>MFLAIRYIYHKLTQSRLQSGLVFAFSITAFIFGGVTMLESWLTKSSILISFTTPQLIISVFWHGLQAICEYLIMFFLARMLLSSRSGLRRTDRVVNHLVRHVIQIGLLATLWAIAGLVTWLLLPGSTVFVIFDMTSGSIYTHMIYDTLLSRKQWRERMGEQGDAESRFPTESHPHTFEENRVVRVVGVRNGAVSFMTMTDSTSPQNGERFTGNVKDDNSEFECAPVDKSATGYEFPYMSHIVE</sequence>
<evidence type="ECO:0000259" key="2">
    <source>
        <dbReference type="Pfam" id="PF20152"/>
    </source>
</evidence>
<comment type="caution">
    <text evidence="3">The sequence shown here is derived from an EMBL/GenBank/DDBJ whole genome shotgun (WGS) entry which is preliminary data.</text>
</comment>
<keyword evidence="1" id="KW-0472">Membrane</keyword>
<dbReference type="AlphaFoldDB" id="A0AAD4M220"/>
<gene>
    <name evidence="3" type="ORF">B0F90DRAFT_1733204</name>
</gene>
<dbReference type="Proteomes" id="UP001203297">
    <property type="component" value="Unassembled WGS sequence"/>
</dbReference>
<evidence type="ECO:0000256" key="1">
    <source>
        <dbReference type="SAM" id="Phobius"/>
    </source>
</evidence>
<evidence type="ECO:0000313" key="4">
    <source>
        <dbReference type="Proteomes" id="UP001203297"/>
    </source>
</evidence>
<accession>A0AAD4M220</accession>
<feature type="domain" description="DUF6534" evidence="2">
    <location>
        <begin position="67"/>
        <end position="152"/>
    </location>
</feature>
<protein>
    <recommendedName>
        <fullName evidence="2">DUF6534 domain-containing protein</fullName>
    </recommendedName>
</protein>
<reference evidence="3" key="1">
    <citation type="journal article" date="2022" name="New Phytol.">
        <title>Evolutionary transition to the ectomycorrhizal habit in the genomes of a hyperdiverse lineage of mushroom-forming fungi.</title>
        <authorList>
            <person name="Looney B."/>
            <person name="Miyauchi S."/>
            <person name="Morin E."/>
            <person name="Drula E."/>
            <person name="Courty P.E."/>
            <person name="Kohler A."/>
            <person name="Kuo A."/>
            <person name="LaButti K."/>
            <person name="Pangilinan J."/>
            <person name="Lipzen A."/>
            <person name="Riley R."/>
            <person name="Andreopoulos W."/>
            <person name="He G."/>
            <person name="Johnson J."/>
            <person name="Nolan M."/>
            <person name="Tritt A."/>
            <person name="Barry K.W."/>
            <person name="Grigoriev I.V."/>
            <person name="Nagy L.G."/>
            <person name="Hibbett D."/>
            <person name="Henrissat B."/>
            <person name="Matheny P.B."/>
            <person name="Labbe J."/>
            <person name="Martin F.M."/>
        </authorList>
    </citation>
    <scope>NUCLEOTIDE SEQUENCE</scope>
    <source>
        <strain evidence="3">BPL690</strain>
    </source>
</reference>
<feature type="transmembrane region" description="Helical" evidence="1">
    <location>
        <begin position="21"/>
        <end position="41"/>
    </location>
</feature>